<evidence type="ECO:0000313" key="1">
    <source>
        <dbReference type="EMBL" id="NIY56830.1"/>
    </source>
</evidence>
<dbReference type="Proteomes" id="UP000774689">
    <property type="component" value="Unassembled WGS sequence"/>
</dbReference>
<sequence>MLRKTYKGHYEKTFAILVFVLLVSVSFGKDIIKYPLIESNVLCDSVRPFCGDNCSNMPFYPTLCKPTEYGLAWSGGGATSATQQLYCAKATYTNCHYSGSPKVTGINPNNQAMPCKVSEDGKTANCRCKVFTGPNYVNIDGIMNLGVYYKTVAVSGKDGSKCKNLSTCLPDGSGDCKGVEALVCKYIADQNTQDDNVSFIPGADLISTYGFDMNKDYDIAKPGEGVKCQNIDVAGCMIQPCKYEKGSKEYATCSCPITNMKTMMLSQKGVSCDLPKGYVWE</sequence>
<accession>A0AAP7KIN2</accession>
<name>A0AAP7KIN2_9GAMM</name>
<comment type="caution">
    <text evidence="1">The sequence shown here is derived from an EMBL/GenBank/DDBJ whole genome shotgun (WGS) entry which is preliminary data.</text>
</comment>
<dbReference type="RefSeq" id="WP_030003382.1">
    <property type="nucleotide sequence ID" value="NZ_CP011923.2"/>
</dbReference>
<protein>
    <submittedName>
        <fullName evidence="1">Uncharacterized protein</fullName>
    </submittedName>
</protein>
<reference evidence="1" key="1">
    <citation type="journal article" date="2020" name="Int. J. Syst. Evol. Microbiol.">
        <title>Reclassification of Francisella noatunensis subsp. orientalis Ottem et al. 2009 as Francisella orientalis sp. nov., Francisella noatunensis subsp. chilensis subsp. nov. and emended description of Francisella noatunensis.</title>
        <authorList>
            <person name="Ramirez-Paredes J.G."/>
            <person name="Larsson P."/>
            <person name="Thompson K.D."/>
            <person name="Penman D.J."/>
            <person name="Busse H.J."/>
            <person name="Ohrman C."/>
            <person name="Sjodin A."/>
            <person name="Soto E."/>
            <person name="Richards R.H."/>
            <person name="Adams A."/>
            <person name="Colquhoun D.J."/>
        </authorList>
    </citation>
    <scope>NUCLEOTIDE SEQUENCE</scope>
    <source>
        <strain evidence="1">LADL-07285A</strain>
    </source>
</reference>
<proteinExistence type="predicted"/>
<organism evidence="1 2">
    <name type="scientific">Francisella orientalis</name>
    <dbReference type="NCBI Taxonomy" id="299583"/>
    <lineage>
        <taxon>Bacteria</taxon>
        <taxon>Pseudomonadati</taxon>
        <taxon>Pseudomonadota</taxon>
        <taxon>Gammaproteobacteria</taxon>
        <taxon>Thiotrichales</taxon>
        <taxon>Francisellaceae</taxon>
        <taxon>Francisella</taxon>
    </lineage>
</organism>
<evidence type="ECO:0000313" key="2">
    <source>
        <dbReference type="Proteomes" id="UP000774689"/>
    </source>
</evidence>
<dbReference type="GeneID" id="45432696"/>
<gene>
    <name evidence="1" type="ORF">CHQ83_06085</name>
</gene>
<dbReference type="AlphaFoldDB" id="A0AAP7KIN2"/>
<dbReference type="EMBL" id="QPQM01000015">
    <property type="protein sequence ID" value="NIY56830.1"/>
    <property type="molecule type" value="Genomic_DNA"/>
</dbReference>